<gene>
    <name evidence="1" type="ORF">NDU88_007224</name>
</gene>
<evidence type="ECO:0000313" key="2">
    <source>
        <dbReference type="Proteomes" id="UP001066276"/>
    </source>
</evidence>
<sequence>MGERTPRLFLLFHRQEIAARLLQAKLETIQAQYQRMVVLKEEKEEAAVAAASAYGLSQAPVPPAQQHLWHSARAATAVA</sequence>
<dbReference type="Proteomes" id="UP001066276">
    <property type="component" value="Chromosome 3_2"/>
</dbReference>
<keyword evidence="2" id="KW-1185">Reference proteome</keyword>
<comment type="caution">
    <text evidence="1">The sequence shown here is derived from an EMBL/GenBank/DDBJ whole genome shotgun (WGS) entry which is preliminary data.</text>
</comment>
<organism evidence="1 2">
    <name type="scientific">Pleurodeles waltl</name>
    <name type="common">Iberian ribbed newt</name>
    <dbReference type="NCBI Taxonomy" id="8319"/>
    <lineage>
        <taxon>Eukaryota</taxon>
        <taxon>Metazoa</taxon>
        <taxon>Chordata</taxon>
        <taxon>Craniata</taxon>
        <taxon>Vertebrata</taxon>
        <taxon>Euteleostomi</taxon>
        <taxon>Amphibia</taxon>
        <taxon>Batrachia</taxon>
        <taxon>Caudata</taxon>
        <taxon>Salamandroidea</taxon>
        <taxon>Salamandridae</taxon>
        <taxon>Pleurodelinae</taxon>
        <taxon>Pleurodeles</taxon>
    </lineage>
</organism>
<evidence type="ECO:0000313" key="1">
    <source>
        <dbReference type="EMBL" id="KAJ1182027.1"/>
    </source>
</evidence>
<dbReference type="AlphaFoldDB" id="A0AAV7U2V7"/>
<reference evidence="1" key="1">
    <citation type="journal article" date="2022" name="bioRxiv">
        <title>Sequencing and chromosome-scale assembly of the giantPleurodeles waltlgenome.</title>
        <authorList>
            <person name="Brown T."/>
            <person name="Elewa A."/>
            <person name="Iarovenko S."/>
            <person name="Subramanian E."/>
            <person name="Araus A.J."/>
            <person name="Petzold A."/>
            <person name="Susuki M."/>
            <person name="Suzuki K.-i.T."/>
            <person name="Hayashi T."/>
            <person name="Toyoda A."/>
            <person name="Oliveira C."/>
            <person name="Osipova E."/>
            <person name="Leigh N.D."/>
            <person name="Simon A."/>
            <person name="Yun M.H."/>
        </authorList>
    </citation>
    <scope>NUCLEOTIDE SEQUENCE</scope>
    <source>
        <strain evidence="1">20211129_DDA</strain>
        <tissue evidence="1">Liver</tissue>
    </source>
</reference>
<dbReference type="EMBL" id="JANPWB010000006">
    <property type="protein sequence ID" value="KAJ1182027.1"/>
    <property type="molecule type" value="Genomic_DNA"/>
</dbReference>
<proteinExistence type="predicted"/>
<name>A0AAV7U2V7_PLEWA</name>
<accession>A0AAV7U2V7</accession>
<protein>
    <submittedName>
        <fullName evidence="1">Uncharacterized protein</fullName>
    </submittedName>
</protein>